<dbReference type="PANTHER" id="PTHR33542:SF3">
    <property type="entry name" value="SIROHYDROCHLORIN FERROCHELATASE, CHLOROPLASTIC"/>
    <property type="match status" value="1"/>
</dbReference>
<dbReference type="InterPro" id="IPR002762">
    <property type="entry name" value="CbiX-like"/>
</dbReference>
<dbReference type="PANTHER" id="PTHR33542">
    <property type="entry name" value="SIROHYDROCHLORIN FERROCHELATASE, CHLOROPLASTIC"/>
    <property type="match status" value="1"/>
</dbReference>
<dbReference type="CDD" id="cd03414">
    <property type="entry name" value="CbiX_SirB_C"/>
    <property type="match status" value="1"/>
</dbReference>
<evidence type="ECO:0000256" key="1">
    <source>
        <dbReference type="ARBA" id="ARBA00022723"/>
    </source>
</evidence>
<evidence type="ECO:0000313" key="3">
    <source>
        <dbReference type="EMBL" id="GGL47529.1"/>
    </source>
</evidence>
<sequence>MFAVLYVSHGTRVIDGVRQANQFLYSCMKSISAPIQQICYLELIQPDIQEGIRRCVEKGASFILIQPLLLLSAGHDKRDIPREIEKAKPLYPEVNFVYGRPFGVDQKIVDILIERVYEKQKTISEHSGILLVGRGSSDPDTKRDFASICRFLNKKGVNRVESCYMAAASPSFNEGLDLALKKGWEQTFVIPYLLFTGILMETIKKSVDTRNDSGASFVLCRPLGYHPFLVQLMKKRIRESLKNVLPNYA</sequence>
<dbReference type="GO" id="GO:0046872">
    <property type="term" value="F:metal ion binding"/>
    <property type="evidence" value="ECO:0007669"/>
    <property type="project" value="UniProtKB-KW"/>
</dbReference>
<protein>
    <submittedName>
        <fullName evidence="3">Sirohydrochlorin ferrochelatase</fullName>
    </submittedName>
</protein>
<organism evidence="3 4">
    <name type="scientific">Sporolactobacillus putidus</name>
    <dbReference type="NCBI Taxonomy" id="492735"/>
    <lineage>
        <taxon>Bacteria</taxon>
        <taxon>Bacillati</taxon>
        <taxon>Bacillota</taxon>
        <taxon>Bacilli</taxon>
        <taxon>Bacillales</taxon>
        <taxon>Sporolactobacillaceae</taxon>
        <taxon>Sporolactobacillus</taxon>
    </lineage>
</organism>
<evidence type="ECO:0000313" key="4">
    <source>
        <dbReference type="Proteomes" id="UP000654670"/>
    </source>
</evidence>
<keyword evidence="4" id="KW-1185">Reference proteome</keyword>
<name>A0A917S1X6_9BACL</name>
<keyword evidence="2" id="KW-0456">Lyase</keyword>
<evidence type="ECO:0000256" key="2">
    <source>
        <dbReference type="ARBA" id="ARBA00023239"/>
    </source>
</evidence>
<accession>A0A917S1X6</accession>
<dbReference type="InterPro" id="IPR050963">
    <property type="entry name" value="Sirohydro_Cobaltochel/CbiX"/>
</dbReference>
<dbReference type="EMBL" id="BMOK01000003">
    <property type="protein sequence ID" value="GGL47529.1"/>
    <property type="molecule type" value="Genomic_DNA"/>
</dbReference>
<dbReference type="RefSeq" id="WP_188801939.1">
    <property type="nucleotide sequence ID" value="NZ_BMOK01000003.1"/>
</dbReference>
<dbReference type="CDD" id="cd03416">
    <property type="entry name" value="CbiX_SirB_N"/>
    <property type="match status" value="1"/>
</dbReference>
<dbReference type="GO" id="GO:0016829">
    <property type="term" value="F:lyase activity"/>
    <property type="evidence" value="ECO:0007669"/>
    <property type="project" value="UniProtKB-KW"/>
</dbReference>
<reference evidence="3" key="1">
    <citation type="journal article" date="2014" name="Int. J. Syst. Evol. Microbiol.">
        <title>Complete genome sequence of Corynebacterium casei LMG S-19264T (=DSM 44701T), isolated from a smear-ripened cheese.</title>
        <authorList>
            <consortium name="US DOE Joint Genome Institute (JGI-PGF)"/>
            <person name="Walter F."/>
            <person name="Albersmeier A."/>
            <person name="Kalinowski J."/>
            <person name="Ruckert C."/>
        </authorList>
    </citation>
    <scope>NUCLEOTIDE SEQUENCE</scope>
    <source>
        <strain evidence="3">JCM 15325</strain>
    </source>
</reference>
<comment type="caution">
    <text evidence="3">The sequence shown here is derived from an EMBL/GenBank/DDBJ whole genome shotgun (WGS) entry which is preliminary data.</text>
</comment>
<dbReference type="Pfam" id="PF01903">
    <property type="entry name" value="CbiX"/>
    <property type="match status" value="2"/>
</dbReference>
<reference evidence="3" key="2">
    <citation type="submission" date="2020-09" db="EMBL/GenBank/DDBJ databases">
        <authorList>
            <person name="Sun Q."/>
            <person name="Ohkuma M."/>
        </authorList>
    </citation>
    <scope>NUCLEOTIDE SEQUENCE</scope>
    <source>
        <strain evidence="3">JCM 15325</strain>
    </source>
</reference>
<gene>
    <name evidence="3" type="primary">sirB</name>
    <name evidence="3" type="ORF">GCM10007968_09530</name>
</gene>
<dbReference type="Proteomes" id="UP000654670">
    <property type="component" value="Unassembled WGS sequence"/>
</dbReference>
<keyword evidence="1" id="KW-0479">Metal-binding</keyword>
<dbReference type="Gene3D" id="3.40.50.1400">
    <property type="match status" value="2"/>
</dbReference>
<dbReference type="AlphaFoldDB" id="A0A917S1X6"/>
<dbReference type="SUPFAM" id="SSF53800">
    <property type="entry name" value="Chelatase"/>
    <property type="match status" value="1"/>
</dbReference>
<proteinExistence type="predicted"/>